<evidence type="ECO:0000256" key="1">
    <source>
        <dbReference type="SAM" id="MobiDB-lite"/>
    </source>
</evidence>
<feature type="transmembrane region" description="Helical" evidence="2">
    <location>
        <begin position="12"/>
        <end position="31"/>
    </location>
</feature>
<sequence>MFQGKSKISTIFLLVITFLLLGSIIYISFLLNPPDKESSSITPRQTKAANITYSKLIALNRSPTEVANNENLQPPVENSPVPTETTPTEMESPTPTEIILAYKNQSITGEATEAGQITSTVVPTKVKNLPDVGFIYNGLVIFAAAMLLVFFSFLF</sequence>
<evidence type="ECO:0000313" key="3">
    <source>
        <dbReference type="EMBL" id="PJC81350.1"/>
    </source>
</evidence>
<accession>A0A2M8GLB4</accession>
<reference evidence="4" key="1">
    <citation type="submission" date="2017-09" db="EMBL/GenBank/DDBJ databases">
        <title>Depth-based differentiation of microbial function through sediment-hosted aquifers and enrichment of novel symbionts in the deep terrestrial subsurface.</title>
        <authorList>
            <person name="Probst A.J."/>
            <person name="Ladd B."/>
            <person name="Jarett J.K."/>
            <person name="Geller-Mcgrath D.E."/>
            <person name="Sieber C.M.K."/>
            <person name="Emerson J.B."/>
            <person name="Anantharaman K."/>
            <person name="Thomas B.C."/>
            <person name="Malmstrom R."/>
            <person name="Stieglmeier M."/>
            <person name="Klingl A."/>
            <person name="Woyke T."/>
            <person name="Ryan C.M."/>
            <person name="Banfield J.F."/>
        </authorList>
    </citation>
    <scope>NUCLEOTIDE SEQUENCE [LARGE SCALE GENOMIC DNA]</scope>
</reference>
<keyword evidence="2" id="KW-0472">Membrane</keyword>
<dbReference type="EMBL" id="PFQK01000089">
    <property type="protein sequence ID" value="PJC81350.1"/>
    <property type="molecule type" value="Genomic_DNA"/>
</dbReference>
<organism evidence="3 4">
    <name type="scientific">Candidatus Roizmanbacteria bacterium CG_4_8_14_3_um_filter_36_10</name>
    <dbReference type="NCBI Taxonomy" id="1974834"/>
    <lineage>
        <taxon>Bacteria</taxon>
        <taxon>Candidatus Roizmaniibacteriota</taxon>
    </lineage>
</organism>
<feature type="compositionally biased region" description="Low complexity" evidence="1">
    <location>
        <begin position="74"/>
        <end position="93"/>
    </location>
</feature>
<protein>
    <submittedName>
        <fullName evidence="3">Uncharacterized protein</fullName>
    </submittedName>
</protein>
<keyword evidence="2" id="KW-1133">Transmembrane helix</keyword>
<comment type="caution">
    <text evidence="3">The sequence shown here is derived from an EMBL/GenBank/DDBJ whole genome shotgun (WGS) entry which is preliminary data.</text>
</comment>
<gene>
    <name evidence="3" type="ORF">CO007_05115</name>
</gene>
<dbReference type="AlphaFoldDB" id="A0A2M8GLB4"/>
<evidence type="ECO:0000313" key="4">
    <source>
        <dbReference type="Proteomes" id="UP000229370"/>
    </source>
</evidence>
<feature type="transmembrane region" description="Helical" evidence="2">
    <location>
        <begin position="134"/>
        <end position="154"/>
    </location>
</feature>
<dbReference type="Proteomes" id="UP000229370">
    <property type="component" value="Unassembled WGS sequence"/>
</dbReference>
<name>A0A2M8GLB4_9BACT</name>
<feature type="region of interest" description="Disordered" evidence="1">
    <location>
        <begin position="65"/>
        <end position="93"/>
    </location>
</feature>
<proteinExistence type="predicted"/>
<evidence type="ECO:0000256" key="2">
    <source>
        <dbReference type="SAM" id="Phobius"/>
    </source>
</evidence>
<keyword evidence="2" id="KW-0812">Transmembrane</keyword>